<dbReference type="CDD" id="cd03443">
    <property type="entry name" value="PaaI_thioesterase"/>
    <property type="match status" value="1"/>
</dbReference>
<feature type="domain" description="Thioesterase" evidence="3">
    <location>
        <begin position="33"/>
        <end position="106"/>
    </location>
</feature>
<dbReference type="Pfam" id="PF03061">
    <property type="entry name" value="4HBT"/>
    <property type="match status" value="1"/>
</dbReference>
<dbReference type="GO" id="GO:0042372">
    <property type="term" value="P:phylloquinone biosynthetic process"/>
    <property type="evidence" value="ECO:0007669"/>
    <property type="project" value="TreeGrafter"/>
</dbReference>
<dbReference type="OrthoDB" id="46529at2759"/>
<protein>
    <recommendedName>
        <fullName evidence="3">Thioesterase domain-containing protein</fullName>
    </recommendedName>
</protein>
<dbReference type="EMBL" id="JABFUD020000006">
    <property type="protein sequence ID" value="KAI5078509.1"/>
    <property type="molecule type" value="Genomic_DNA"/>
</dbReference>
<comment type="caution">
    <text evidence="4">The sequence shown here is derived from an EMBL/GenBank/DDBJ whole genome shotgun (WGS) entry which is preliminary data.</text>
</comment>
<feature type="signal peptide" evidence="2">
    <location>
        <begin position="1"/>
        <end position="29"/>
    </location>
</feature>
<name>A0A9D4V2E8_ADICA</name>
<dbReference type="Gene3D" id="3.10.129.10">
    <property type="entry name" value="Hotdog Thioesterase"/>
    <property type="match status" value="1"/>
</dbReference>
<dbReference type="GO" id="GO:0005777">
    <property type="term" value="C:peroxisome"/>
    <property type="evidence" value="ECO:0007669"/>
    <property type="project" value="TreeGrafter"/>
</dbReference>
<dbReference type="InterPro" id="IPR006683">
    <property type="entry name" value="Thioestr_dom"/>
</dbReference>
<evidence type="ECO:0000256" key="2">
    <source>
        <dbReference type="SAM" id="SignalP"/>
    </source>
</evidence>
<keyword evidence="5" id="KW-1185">Reference proteome</keyword>
<dbReference type="Proteomes" id="UP000886520">
    <property type="component" value="Chromosome 6"/>
</dbReference>
<feature type="chain" id="PRO_5038767602" description="Thioesterase domain-containing protein" evidence="2">
    <location>
        <begin position="30"/>
        <end position="145"/>
    </location>
</feature>
<proteinExistence type="predicted"/>
<keyword evidence="2" id="KW-0732">Signal</keyword>
<evidence type="ECO:0000313" key="4">
    <source>
        <dbReference type="EMBL" id="KAI5078509.1"/>
    </source>
</evidence>
<sequence>MFPSQKNTSTIMACSFALLSLCLELICLCVQPFGVLHGGVSALIAEALASSGAFFASGHQRVAGVQLTINHVKAASIGTEVLASAKPVHVGQRTQVWDVILSKDDTSASNSTQGTRIALARVTLMVDPLGPVVKVDKQGRPLARL</sequence>
<evidence type="ECO:0000313" key="5">
    <source>
        <dbReference type="Proteomes" id="UP000886520"/>
    </source>
</evidence>
<dbReference type="GO" id="GO:0061522">
    <property type="term" value="F:1,4-dihydroxy-2-naphthoyl-CoA thioesterase activity"/>
    <property type="evidence" value="ECO:0007669"/>
    <property type="project" value="TreeGrafter"/>
</dbReference>
<evidence type="ECO:0000256" key="1">
    <source>
        <dbReference type="ARBA" id="ARBA00022801"/>
    </source>
</evidence>
<dbReference type="AlphaFoldDB" id="A0A9D4V2E8"/>
<organism evidence="4 5">
    <name type="scientific">Adiantum capillus-veneris</name>
    <name type="common">Maidenhair fern</name>
    <dbReference type="NCBI Taxonomy" id="13818"/>
    <lineage>
        <taxon>Eukaryota</taxon>
        <taxon>Viridiplantae</taxon>
        <taxon>Streptophyta</taxon>
        <taxon>Embryophyta</taxon>
        <taxon>Tracheophyta</taxon>
        <taxon>Polypodiopsida</taxon>
        <taxon>Polypodiidae</taxon>
        <taxon>Polypodiales</taxon>
        <taxon>Pteridineae</taxon>
        <taxon>Pteridaceae</taxon>
        <taxon>Vittarioideae</taxon>
        <taxon>Adiantum</taxon>
    </lineage>
</organism>
<accession>A0A9D4V2E8</accession>
<dbReference type="SUPFAM" id="SSF54637">
    <property type="entry name" value="Thioesterase/thiol ester dehydrase-isomerase"/>
    <property type="match status" value="1"/>
</dbReference>
<dbReference type="PANTHER" id="PTHR43240">
    <property type="entry name" value="1,4-DIHYDROXY-2-NAPHTHOYL-COA THIOESTERASE 1"/>
    <property type="match status" value="1"/>
</dbReference>
<dbReference type="InterPro" id="IPR003736">
    <property type="entry name" value="PAAI_dom"/>
</dbReference>
<gene>
    <name evidence="4" type="ORF">GOP47_0006180</name>
</gene>
<evidence type="ECO:0000259" key="3">
    <source>
        <dbReference type="Pfam" id="PF03061"/>
    </source>
</evidence>
<dbReference type="NCBIfam" id="TIGR00369">
    <property type="entry name" value="unchar_dom_1"/>
    <property type="match status" value="1"/>
</dbReference>
<keyword evidence="1" id="KW-0378">Hydrolase</keyword>
<reference evidence="4" key="1">
    <citation type="submission" date="2021-01" db="EMBL/GenBank/DDBJ databases">
        <title>Adiantum capillus-veneris genome.</title>
        <authorList>
            <person name="Fang Y."/>
            <person name="Liao Q."/>
        </authorList>
    </citation>
    <scope>NUCLEOTIDE SEQUENCE</scope>
    <source>
        <strain evidence="4">H3</strain>
        <tissue evidence="4">Leaf</tissue>
    </source>
</reference>
<dbReference type="PANTHER" id="PTHR43240:SF5">
    <property type="entry name" value="1,4-DIHYDROXY-2-NAPHTHOYL-COA THIOESTERASE 1"/>
    <property type="match status" value="1"/>
</dbReference>
<dbReference type="InterPro" id="IPR029069">
    <property type="entry name" value="HotDog_dom_sf"/>
</dbReference>